<feature type="transmembrane region" description="Helical" evidence="6">
    <location>
        <begin position="111"/>
        <end position="132"/>
    </location>
</feature>
<comment type="similarity">
    <text evidence="2">Belongs to the unc-93 family.</text>
</comment>
<dbReference type="SUPFAM" id="SSF103473">
    <property type="entry name" value="MFS general substrate transporter"/>
    <property type="match status" value="1"/>
</dbReference>
<feature type="transmembrane region" description="Helical" evidence="6">
    <location>
        <begin position="419"/>
        <end position="439"/>
    </location>
</feature>
<comment type="subcellular location">
    <subcellularLocation>
        <location evidence="1">Membrane</location>
        <topology evidence="1">Multi-pass membrane protein</topology>
    </subcellularLocation>
</comment>
<feature type="transmembrane region" description="Helical" evidence="6">
    <location>
        <begin position="229"/>
        <end position="249"/>
    </location>
</feature>
<proteinExistence type="inferred from homology"/>
<dbReference type="Proteomes" id="UP001217089">
    <property type="component" value="Unassembled WGS sequence"/>
</dbReference>
<dbReference type="Gene3D" id="1.20.1250.20">
    <property type="entry name" value="MFS general substrate transporter like domains"/>
    <property type="match status" value="2"/>
</dbReference>
<feature type="transmembrane region" description="Helical" evidence="6">
    <location>
        <begin position="32"/>
        <end position="50"/>
    </location>
</feature>
<feature type="transmembrane region" description="Helical" evidence="6">
    <location>
        <begin position="89"/>
        <end position="105"/>
    </location>
</feature>
<feature type="transmembrane region" description="Helical" evidence="6">
    <location>
        <begin position="330"/>
        <end position="350"/>
    </location>
</feature>
<evidence type="ECO:0000256" key="6">
    <source>
        <dbReference type="SAM" id="Phobius"/>
    </source>
</evidence>
<dbReference type="InterPro" id="IPR036259">
    <property type="entry name" value="MFS_trans_sf"/>
</dbReference>
<keyword evidence="3 6" id="KW-0812">Transmembrane</keyword>
<dbReference type="PANTHER" id="PTHR19444:SF13">
    <property type="entry name" value="PROTEIN UNC-93 HOMOLOG A"/>
    <property type="match status" value="1"/>
</dbReference>
<name>A0ABQ9EIE5_TEGGR</name>
<evidence type="ECO:0008006" key="9">
    <source>
        <dbReference type="Google" id="ProtNLM"/>
    </source>
</evidence>
<evidence type="ECO:0000256" key="5">
    <source>
        <dbReference type="ARBA" id="ARBA00023136"/>
    </source>
</evidence>
<evidence type="ECO:0000256" key="1">
    <source>
        <dbReference type="ARBA" id="ARBA00004141"/>
    </source>
</evidence>
<evidence type="ECO:0000256" key="2">
    <source>
        <dbReference type="ARBA" id="ARBA00009172"/>
    </source>
</evidence>
<sequence>MGEKKDHPNGLDMDVGTTFTSPMSKFRILKNLFVTSFGFLLLFTSFQSLSNLQSTLNKAEGLGLWGLTTIYIALVLSCFFLPPFVISHLGCKWTLAFSMVCYIAYMAANLYAVFALMIPAAAILGIGAAPLWSAKCTYLTQTAVWYAKMTGTTSDDVINRFFGFFFLMFQTSQIWGNLISSLVFSPKTQNSTVDVSPEALAKCGPNFDPTVHDVNNTNLNRPEEDKVRMVCYIYIAFAASAVIIVAVFLDKIKLDKTENTKENKGLSLHLFLETFWHFWRNPYQKFILSYISCGIGIWNIGFVMITYGVVDAICSITFGRLVQFVGHIPFFALAFFVHGGTQIALLLWIPKPEPVIIYYIFAALWGIGDAVIQTQINALYGYLFTEDSEAAFANYRLWESLGFIFSFAVGNFIRTDVKLYICLFVLFNGMFGYVVVEYLKNSEIKRNKKDKGLSTRL</sequence>
<dbReference type="Pfam" id="PF05978">
    <property type="entry name" value="UNC-93"/>
    <property type="match status" value="2"/>
</dbReference>
<feature type="transmembrane region" description="Helical" evidence="6">
    <location>
        <begin position="356"/>
        <end position="383"/>
    </location>
</feature>
<accession>A0ABQ9EIE5</accession>
<evidence type="ECO:0000313" key="8">
    <source>
        <dbReference type="Proteomes" id="UP001217089"/>
    </source>
</evidence>
<keyword evidence="8" id="KW-1185">Reference proteome</keyword>
<keyword evidence="5 6" id="KW-0472">Membrane</keyword>
<dbReference type="PANTHER" id="PTHR19444">
    <property type="entry name" value="UNC-93 RELATED"/>
    <property type="match status" value="1"/>
</dbReference>
<keyword evidence="4 6" id="KW-1133">Transmembrane helix</keyword>
<gene>
    <name evidence="7" type="ORF">KUTeg_019676</name>
</gene>
<feature type="transmembrane region" description="Helical" evidence="6">
    <location>
        <begin position="287"/>
        <end position="310"/>
    </location>
</feature>
<reference evidence="7 8" key="1">
    <citation type="submission" date="2022-12" db="EMBL/GenBank/DDBJ databases">
        <title>Chromosome-level genome of Tegillarca granosa.</title>
        <authorList>
            <person name="Kim J."/>
        </authorList>
    </citation>
    <scope>NUCLEOTIDE SEQUENCE [LARGE SCALE GENOMIC DNA]</scope>
    <source>
        <strain evidence="7">Teg-2019</strain>
        <tissue evidence="7">Adductor muscle</tissue>
    </source>
</reference>
<comment type="caution">
    <text evidence="7">The sequence shown here is derived from an EMBL/GenBank/DDBJ whole genome shotgun (WGS) entry which is preliminary data.</text>
</comment>
<evidence type="ECO:0000256" key="3">
    <source>
        <dbReference type="ARBA" id="ARBA00022692"/>
    </source>
</evidence>
<dbReference type="EMBL" id="JARBDR010000917">
    <property type="protein sequence ID" value="KAJ8303280.1"/>
    <property type="molecule type" value="Genomic_DNA"/>
</dbReference>
<organism evidence="7 8">
    <name type="scientific">Tegillarca granosa</name>
    <name type="common">Malaysian cockle</name>
    <name type="synonym">Anadara granosa</name>
    <dbReference type="NCBI Taxonomy" id="220873"/>
    <lineage>
        <taxon>Eukaryota</taxon>
        <taxon>Metazoa</taxon>
        <taxon>Spiralia</taxon>
        <taxon>Lophotrochozoa</taxon>
        <taxon>Mollusca</taxon>
        <taxon>Bivalvia</taxon>
        <taxon>Autobranchia</taxon>
        <taxon>Pteriomorphia</taxon>
        <taxon>Arcoida</taxon>
        <taxon>Arcoidea</taxon>
        <taxon>Arcidae</taxon>
        <taxon>Tegillarca</taxon>
    </lineage>
</organism>
<protein>
    <recommendedName>
        <fullName evidence="9">Protein unc-93 homolog A</fullName>
    </recommendedName>
</protein>
<feature type="transmembrane region" description="Helical" evidence="6">
    <location>
        <begin position="62"/>
        <end position="82"/>
    </location>
</feature>
<evidence type="ECO:0000313" key="7">
    <source>
        <dbReference type="EMBL" id="KAJ8303280.1"/>
    </source>
</evidence>
<dbReference type="InterPro" id="IPR051951">
    <property type="entry name" value="UNC-93_regulatory"/>
</dbReference>
<evidence type="ECO:0000256" key="4">
    <source>
        <dbReference type="ARBA" id="ARBA00022989"/>
    </source>
</evidence>
<dbReference type="InterPro" id="IPR010291">
    <property type="entry name" value="Ion_channel_UNC-93"/>
</dbReference>